<comment type="caution">
    <text evidence="9">The sequence shown here is derived from an EMBL/GenBank/DDBJ whole genome shotgun (WGS) entry which is preliminary data.</text>
</comment>
<sequence>MSPELFILLIFIALLIGLVTGHPLAFVLGGVGFLFGYIGWGPQVINIFVSRTFGVMNNYTLVAIPLFTLMANLLARSQIADGLFESLRYLLGRLRGGIALAIIVVSTVFAATTGVVGASVVTMGLLGIPVLLKYGYNKELSTGVVAAGGTLGILIPPSIMLVIMGAQSQVSVGDLFKATLIPGLILAASYCIYVLFICWKNPDYGPALSVEEAAAMPIRKRITGALVNLIPPMILVVAVLGSIFSGVATPTEASGVGAFVALLMTFAYRKFSMKMLSESVYDTAKTTAMVMVILVGATAFSSMFMTLGGDQAIQNFVQSLGLNKWGVFIIMMAVTFLLGMFIDWIGIVMIVFPIFLPLIQLYDFEMLWVVTCIALMLQTSFLTPPFGYSLFYVKGIVPEGISLGTIYRGVIPFVIIIVVVIGLVAIFPQLVLWLPSILKT</sequence>
<feature type="transmembrane region" description="Helical" evidence="7">
    <location>
        <begin position="178"/>
        <end position="199"/>
    </location>
</feature>
<evidence type="ECO:0000256" key="1">
    <source>
        <dbReference type="ARBA" id="ARBA00004429"/>
    </source>
</evidence>
<keyword evidence="5 7" id="KW-1133">Transmembrane helix</keyword>
<protein>
    <submittedName>
        <fullName evidence="9">TRAP transporter large permease subunit</fullName>
    </submittedName>
</protein>
<evidence type="ECO:0000313" key="10">
    <source>
        <dbReference type="Proteomes" id="UP001148125"/>
    </source>
</evidence>
<name>A0ABT5VHK0_9BACI</name>
<dbReference type="PANTHER" id="PTHR33362">
    <property type="entry name" value="SIALIC ACID TRAP TRANSPORTER PERMEASE PROTEIN SIAT-RELATED"/>
    <property type="match status" value="1"/>
</dbReference>
<evidence type="ECO:0000256" key="5">
    <source>
        <dbReference type="ARBA" id="ARBA00022989"/>
    </source>
</evidence>
<gene>
    <name evidence="9" type="ORF">N7Z68_16275</name>
</gene>
<proteinExistence type="predicted"/>
<keyword evidence="6 7" id="KW-0472">Membrane</keyword>
<dbReference type="NCBIfam" id="TIGR00786">
    <property type="entry name" value="dctM"/>
    <property type="match status" value="1"/>
</dbReference>
<feature type="transmembrane region" description="Helical" evidence="7">
    <location>
        <begin position="226"/>
        <end position="247"/>
    </location>
</feature>
<dbReference type="InterPro" id="IPR004681">
    <property type="entry name" value="TRAP_DctM"/>
</dbReference>
<evidence type="ECO:0000313" key="9">
    <source>
        <dbReference type="EMBL" id="MDE5414918.1"/>
    </source>
</evidence>
<feature type="transmembrane region" description="Helical" evidence="7">
    <location>
        <begin position="411"/>
        <end position="434"/>
    </location>
</feature>
<accession>A0ABT5VHK0</accession>
<keyword evidence="3" id="KW-0997">Cell inner membrane</keyword>
<comment type="subcellular location">
    <subcellularLocation>
        <location evidence="1">Cell inner membrane</location>
        <topology evidence="1">Multi-pass membrane protein</topology>
    </subcellularLocation>
</comment>
<keyword evidence="4 7" id="KW-0812">Transmembrane</keyword>
<reference evidence="9" key="1">
    <citation type="submission" date="2024-05" db="EMBL/GenBank/DDBJ databases">
        <title>Alkalihalobacillus sp. strain MEB203 novel alkaliphilic bacterium from Lonar Lake, India.</title>
        <authorList>
            <person name="Joshi A."/>
            <person name="Thite S."/>
            <person name="Mengade P."/>
        </authorList>
    </citation>
    <scope>NUCLEOTIDE SEQUENCE</scope>
    <source>
        <strain evidence="9">MEB 203</strain>
    </source>
</reference>
<keyword evidence="10" id="KW-1185">Reference proteome</keyword>
<feature type="transmembrane region" description="Helical" evidence="7">
    <location>
        <begin position="144"/>
        <end position="166"/>
    </location>
</feature>
<feature type="transmembrane region" description="Helical" evidence="7">
    <location>
        <begin position="367"/>
        <end position="391"/>
    </location>
</feature>
<dbReference type="Pfam" id="PF06808">
    <property type="entry name" value="DctM"/>
    <property type="match status" value="1"/>
</dbReference>
<evidence type="ECO:0000256" key="3">
    <source>
        <dbReference type="ARBA" id="ARBA00022519"/>
    </source>
</evidence>
<evidence type="ECO:0000259" key="8">
    <source>
        <dbReference type="Pfam" id="PF06808"/>
    </source>
</evidence>
<feature type="transmembrane region" description="Helical" evidence="7">
    <location>
        <begin position="253"/>
        <end position="271"/>
    </location>
</feature>
<feature type="domain" description="TRAP C4-dicarboxylate transport system permease DctM subunit" evidence="8">
    <location>
        <begin position="11"/>
        <end position="430"/>
    </location>
</feature>
<evidence type="ECO:0000256" key="2">
    <source>
        <dbReference type="ARBA" id="ARBA00022475"/>
    </source>
</evidence>
<dbReference type="PRINTS" id="PR00173">
    <property type="entry name" value="EDTRNSPORT"/>
</dbReference>
<dbReference type="PIRSF" id="PIRSF006066">
    <property type="entry name" value="HI0050"/>
    <property type="match status" value="1"/>
</dbReference>
<dbReference type="InterPro" id="IPR010656">
    <property type="entry name" value="DctM"/>
</dbReference>
<feature type="transmembrane region" description="Helical" evidence="7">
    <location>
        <begin position="99"/>
        <end position="132"/>
    </location>
</feature>
<feature type="transmembrane region" description="Helical" evidence="7">
    <location>
        <begin position="283"/>
        <end position="305"/>
    </location>
</feature>
<dbReference type="Proteomes" id="UP001148125">
    <property type="component" value="Unassembled WGS sequence"/>
</dbReference>
<organism evidence="9 10">
    <name type="scientific">Alkalihalobacterium chitinilyticum</name>
    <dbReference type="NCBI Taxonomy" id="2980103"/>
    <lineage>
        <taxon>Bacteria</taxon>
        <taxon>Bacillati</taxon>
        <taxon>Bacillota</taxon>
        <taxon>Bacilli</taxon>
        <taxon>Bacillales</taxon>
        <taxon>Bacillaceae</taxon>
        <taxon>Alkalihalobacterium</taxon>
    </lineage>
</organism>
<dbReference type="PANTHER" id="PTHR33362:SF7">
    <property type="entry name" value="SLL1103 PROTEIN"/>
    <property type="match status" value="1"/>
</dbReference>
<dbReference type="RefSeq" id="WP_275119527.1">
    <property type="nucleotide sequence ID" value="NZ_JAOTPO010000012.1"/>
</dbReference>
<keyword evidence="2" id="KW-1003">Cell membrane</keyword>
<evidence type="ECO:0000256" key="6">
    <source>
        <dbReference type="ARBA" id="ARBA00023136"/>
    </source>
</evidence>
<dbReference type="EMBL" id="JAOTPO010000012">
    <property type="protein sequence ID" value="MDE5414918.1"/>
    <property type="molecule type" value="Genomic_DNA"/>
</dbReference>
<feature type="transmembrane region" description="Helical" evidence="7">
    <location>
        <begin position="61"/>
        <end position="79"/>
    </location>
</feature>
<evidence type="ECO:0000256" key="4">
    <source>
        <dbReference type="ARBA" id="ARBA00022692"/>
    </source>
</evidence>
<evidence type="ECO:0000256" key="7">
    <source>
        <dbReference type="SAM" id="Phobius"/>
    </source>
</evidence>
<feature type="transmembrane region" description="Helical" evidence="7">
    <location>
        <begin position="325"/>
        <end position="355"/>
    </location>
</feature>